<evidence type="ECO:0000313" key="7">
    <source>
        <dbReference type="EMBL" id="CAB4875525.1"/>
    </source>
</evidence>
<dbReference type="GO" id="GO:0031012">
    <property type="term" value="C:extracellular matrix"/>
    <property type="evidence" value="ECO:0007669"/>
    <property type="project" value="InterPro"/>
</dbReference>
<accession>A0A6J7E2R4</accession>
<dbReference type="GO" id="GO:0004222">
    <property type="term" value="F:metalloendopeptidase activity"/>
    <property type="evidence" value="ECO:0007669"/>
    <property type="project" value="InterPro"/>
</dbReference>
<keyword evidence="3" id="KW-0378">Hydrolase</keyword>
<gene>
    <name evidence="7" type="ORF">UFOPK3423_00982</name>
</gene>
<dbReference type="SUPFAM" id="SSF55486">
    <property type="entry name" value="Metalloproteases ('zincins'), catalytic domain"/>
    <property type="match status" value="1"/>
</dbReference>
<feature type="domain" description="Peptidase M10 metallopeptidase" evidence="6">
    <location>
        <begin position="269"/>
        <end position="351"/>
    </location>
</feature>
<dbReference type="GO" id="GO:0008270">
    <property type="term" value="F:zinc ion binding"/>
    <property type="evidence" value="ECO:0007669"/>
    <property type="project" value="InterPro"/>
</dbReference>
<evidence type="ECO:0000256" key="3">
    <source>
        <dbReference type="ARBA" id="ARBA00022801"/>
    </source>
</evidence>
<dbReference type="GO" id="GO:0006508">
    <property type="term" value="P:proteolysis"/>
    <property type="evidence" value="ECO:0007669"/>
    <property type="project" value="UniProtKB-KW"/>
</dbReference>
<keyword evidence="2" id="KW-0479">Metal-binding</keyword>
<feature type="region of interest" description="Disordered" evidence="5">
    <location>
        <begin position="128"/>
        <end position="158"/>
    </location>
</feature>
<evidence type="ECO:0000256" key="2">
    <source>
        <dbReference type="ARBA" id="ARBA00022723"/>
    </source>
</evidence>
<dbReference type="AlphaFoldDB" id="A0A6J7E2R4"/>
<dbReference type="InterPro" id="IPR024079">
    <property type="entry name" value="MetalloPept_cat_dom_sf"/>
</dbReference>
<name>A0A6J7E2R4_9ZZZZ</name>
<keyword evidence="1" id="KW-0645">Protease</keyword>
<evidence type="ECO:0000256" key="4">
    <source>
        <dbReference type="ARBA" id="ARBA00022833"/>
    </source>
</evidence>
<dbReference type="Pfam" id="PF00413">
    <property type="entry name" value="Peptidase_M10"/>
    <property type="match status" value="1"/>
</dbReference>
<evidence type="ECO:0000256" key="1">
    <source>
        <dbReference type="ARBA" id="ARBA00022670"/>
    </source>
</evidence>
<protein>
    <submittedName>
        <fullName evidence="7">Unannotated protein</fullName>
    </submittedName>
</protein>
<organism evidence="7">
    <name type="scientific">freshwater metagenome</name>
    <dbReference type="NCBI Taxonomy" id="449393"/>
    <lineage>
        <taxon>unclassified sequences</taxon>
        <taxon>metagenomes</taxon>
        <taxon>ecological metagenomes</taxon>
    </lineage>
</organism>
<dbReference type="InterPro" id="IPR001818">
    <property type="entry name" value="Pept_M10_metallopeptidase"/>
</dbReference>
<proteinExistence type="predicted"/>
<keyword evidence="4" id="KW-0862">Zinc</keyword>
<dbReference type="EMBL" id="CAFBLQ010000099">
    <property type="protein sequence ID" value="CAB4875525.1"/>
    <property type="molecule type" value="Genomic_DNA"/>
</dbReference>
<evidence type="ECO:0000259" key="6">
    <source>
        <dbReference type="Pfam" id="PF00413"/>
    </source>
</evidence>
<evidence type="ECO:0000256" key="5">
    <source>
        <dbReference type="SAM" id="MobiDB-lite"/>
    </source>
</evidence>
<dbReference type="Gene3D" id="3.40.390.10">
    <property type="entry name" value="Collagenase (Catalytic Domain)"/>
    <property type="match status" value="1"/>
</dbReference>
<reference evidence="7" key="1">
    <citation type="submission" date="2020-05" db="EMBL/GenBank/DDBJ databases">
        <authorList>
            <person name="Chiriac C."/>
            <person name="Salcher M."/>
            <person name="Ghai R."/>
            <person name="Kavagutti S V."/>
        </authorList>
    </citation>
    <scope>NUCLEOTIDE SEQUENCE</scope>
</reference>
<sequence length="352" mass="37274">MKRTGIGLVLVVALTALIFPGTSAAETLRVACLPPGGLVAAEVAQDVSPAGVEVTEFLADGAYRVSRCAVSGTLELSTTVALVTDPTGRRVRARVQRTTPASTTLYTYGDPADENWSAEWEASLPTVRAETPAPTEGTHFQSDPTQRRGSDSPGRQTPLASLAVADDSCTNGDYAFLGGAWSGSTYQYKVNVGSFPGGSDDRVAITEGHHNWDYTYNSCGYGDQDNFISDYTGSTSLGVHTVADGTSVIDRGNIGNVGCAGALACARLFPGSVSWYTEVDTRFSDAYSWSNAGASNAFDYEAVATHEAGHAIGLGHANSSEWLTMYYQACVGCLRWRTLARGDVLGMRNLYP</sequence>